<protein>
    <recommendedName>
        <fullName evidence="1">Putative membrane protein insertion efficiency factor</fullName>
    </recommendedName>
</protein>
<dbReference type="RefSeq" id="WP_145446624.1">
    <property type="nucleotide sequence ID" value="NZ_CP036280.1"/>
</dbReference>
<sequence>MIGRFLASLATHLIVGLVMLYRATLGNVMGGQCRFVPTCSQYMIEAVHKHGPCRGLMLGIRRIARCHPWGGAGYDPP</sequence>
<reference evidence="2 3" key="1">
    <citation type="submission" date="2019-02" db="EMBL/GenBank/DDBJ databases">
        <title>Deep-cultivation of Planctomycetes and their phenomic and genomic characterization uncovers novel biology.</title>
        <authorList>
            <person name="Wiegand S."/>
            <person name="Jogler M."/>
            <person name="Boedeker C."/>
            <person name="Pinto D."/>
            <person name="Vollmers J."/>
            <person name="Rivas-Marin E."/>
            <person name="Kohn T."/>
            <person name="Peeters S.H."/>
            <person name="Heuer A."/>
            <person name="Rast P."/>
            <person name="Oberbeckmann S."/>
            <person name="Bunk B."/>
            <person name="Jeske O."/>
            <person name="Meyerdierks A."/>
            <person name="Storesund J.E."/>
            <person name="Kallscheuer N."/>
            <person name="Luecker S."/>
            <person name="Lage O.M."/>
            <person name="Pohl T."/>
            <person name="Merkel B.J."/>
            <person name="Hornburger P."/>
            <person name="Mueller R.-W."/>
            <person name="Bruemmer F."/>
            <person name="Labrenz M."/>
            <person name="Spormann A.M."/>
            <person name="Op den Camp H."/>
            <person name="Overmann J."/>
            <person name="Amann R."/>
            <person name="Jetten M.S.M."/>
            <person name="Mascher T."/>
            <person name="Medema M.H."/>
            <person name="Devos D.P."/>
            <person name="Kaster A.-K."/>
            <person name="Ovreas L."/>
            <person name="Rohde M."/>
            <person name="Galperin M.Y."/>
            <person name="Jogler C."/>
        </authorList>
    </citation>
    <scope>NUCLEOTIDE SEQUENCE [LARGE SCALE GENOMIC DNA]</scope>
    <source>
        <strain evidence="2 3">Pan265</strain>
    </source>
</reference>
<dbReference type="EMBL" id="CP036280">
    <property type="protein sequence ID" value="QDU72460.1"/>
    <property type="molecule type" value="Genomic_DNA"/>
</dbReference>
<comment type="similarity">
    <text evidence="1">Belongs to the UPF0161 family.</text>
</comment>
<keyword evidence="1" id="KW-1003">Cell membrane</keyword>
<organism evidence="2 3">
    <name type="scientific">Mucisphaera calidilacus</name>
    <dbReference type="NCBI Taxonomy" id="2527982"/>
    <lineage>
        <taxon>Bacteria</taxon>
        <taxon>Pseudomonadati</taxon>
        <taxon>Planctomycetota</taxon>
        <taxon>Phycisphaerae</taxon>
        <taxon>Phycisphaerales</taxon>
        <taxon>Phycisphaeraceae</taxon>
        <taxon>Mucisphaera</taxon>
    </lineage>
</organism>
<dbReference type="KEGG" id="mcad:Pan265_23250"/>
<dbReference type="GO" id="GO:0005886">
    <property type="term" value="C:plasma membrane"/>
    <property type="evidence" value="ECO:0007669"/>
    <property type="project" value="UniProtKB-SubCell"/>
</dbReference>
<name>A0A518BZR4_9BACT</name>
<dbReference type="SMART" id="SM01234">
    <property type="entry name" value="Haemolytic"/>
    <property type="match status" value="1"/>
</dbReference>
<dbReference type="PANTHER" id="PTHR33383">
    <property type="entry name" value="MEMBRANE PROTEIN INSERTION EFFICIENCY FACTOR-RELATED"/>
    <property type="match status" value="1"/>
</dbReference>
<comment type="subcellular location">
    <subcellularLocation>
        <location evidence="1">Cell membrane</location>
        <topology evidence="1">Peripheral membrane protein</topology>
        <orientation evidence="1">Cytoplasmic side</orientation>
    </subcellularLocation>
</comment>
<keyword evidence="1" id="KW-0472">Membrane</keyword>
<accession>A0A518BZR4</accession>
<evidence type="ECO:0000313" key="3">
    <source>
        <dbReference type="Proteomes" id="UP000320386"/>
    </source>
</evidence>
<keyword evidence="3" id="KW-1185">Reference proteome</keyword>
<dbReference type="NCBIfam" id="TIGR00278">
    <property type="entry name" value="membrane protein insertion efficiency factor YidD"/>
    <property type="match status" value="1"/>
</dbReference>
<dbReference type="PANTHER" id="PTHR33383:SF1">
    <property type="entry name" value="MEMBRANE PROTEIN INSERTION EFFICIENCY FACTOR-RELATED"/>
    <property type="match status" value="1"/>
</dbReference>
<dbReference type="OrthoDB" id="9801753at2"/>
<gene>
    <name evidence="2" type="ORF">Pan265_23250</name>
</gene>
<dbReference type="InterPro" id="IPR002696">
    <property type="entry name" value="Membr_insert_effic_factor_YidD"/>
</dbReference>
<comment type="function">
    <text evidence="1">Could be involved in insertion of integral membrane proteins into the membrane.</text>
</comment>
<dbReference type="AlphaFoldDB" id="A0A518BZR4"/>
<dbReference type="Proteomes" id="UP000320386">
    <property type="component" value="Chromosome"/>
</dbReference>
<dbReference type="Pfam" id="PF01809">
    <property type="entry name" value="YidD"/>
    <property type="match status" value="1"/>
</dbReference>
<evidence type="ECO:0000313" key="2">
    <source>
        <dbReference type="EMBL" id="QDU72460.1"/>
    </source>
</evidence>
<evidence type="ECO:0000256" key="1">
    <source>
        <dbReference type="HAMAP-Rule" id="MF_00386"/>
    </source>
</evidence>
<dbReference type="HAMAP" id="MF_00386">
    <property type="entry name" value="UPF0161_YidD"/>
    <property type="match status" value="1"/>
</dbReference>
<proteinExistence type="inferred from homology"/>